<keyword evidence="2" id="KW-0479">Metal-binding</keyword>
<comment type="cofactor">
    <cofactor evidence="1">
        <name>Zn(2+)</name>
        <dbReference type="ChEBI" id="CHEBI:29105"/>
    </cofactor>
</comment>
<evidence type="ECO:0000313" key="7">
    <source>
        <dbReference type="EMBL" id="CUV03661.1"/>
    </source>
</evidence>
<dbReference type="InterPro" id="IPR002328">
    <property type="entry name" value="ADH_Zn_CS"/>
</dbReference>
<reference evidence="7" key="1">
    <citation type="submission" date="2015-10" db="EMBL/GenBank/DDBJ databases">
        <authorList>
            <person name="Gilbert D.G."/>
        </authorList>
    </citation>
    <scope>NUCLEOTIDE SEQUENCE</scope>
</reference>
<name>A0A160VBM5_9ZZZZ</name>
<dbReference type="PANTHER" id="PTHR43880:SF12">
    <property type="entry name" value="ALCOHOL DEHYDROGENASE CLASS-3"/>
    <property type="match status" value="1"/>
</dbReference>
<keyword evidence="4 7" id="KW-0560">Oxidoreductase</keyword>
<evidence type="ECO:0000259" key="6">
    <source>
        <dbReference type="SMART" id="SM00829"/>
    </source>
</evidence>
<feature type="domain" description="Enoyl reductase (ER)" evidence="6">
    <location>
        <begin position="8"/>
        <end position="360"/>
    </location>
</feature>
<evidence type="ECO:0000256" key="5">
    <source>
        <dbReference type="ARBA" id="ARBA00023027"/>
    </source>
</evidence>
<dbReference type="Pfam" id="PF00107">
    <property type="entry name" value="ADH_zinc_N"/>
    <property type="match status" value="1"/>
</dbReference>
<dbReference type="GO" id="GO:0005829">
    <property type="term" value="C:cytosol"/>
    <property type="evidence" value="ECO:0007669"/>
    <property type="project" value="TreeGrafter"/>
</dbReference>
<proteinExistence type="predicted"/>
<evidence type="ECO:0000256" key="2">
    <source>
        <dbReference type="ARBA" id="ARBA00022723"/>
    </source>
</evidence>
<keyword evidence="3" id="KW-0862">Zinc</keyword>
<protein>
    <submittedName>
        <fullName evidence="7">Alcohol dehydrogenase</fullName>
        <ecNumber evidence="7">1.1.1.1</ecNumber>
    </submittedName>
</protein>
<evidence type="ECO:0000256" key="1">
    <source>
        <dbReference type="ARBA" id="ARBA00001947"/>
    </source>
</evidence>
<dbReference type="EMBL" id="FAXA01000450">
    <property type="protein sequence ID" value="CUV03661.1"/>
    <property type="molecule type" value="Genomic_DNA"/>
</dbReference>
<evidence type="ECO:0000256" key="3">
    <source>
        <dbReference type="ARBA" id="ARBA00022833"/>
    </source>
</evidence>
<dbReference type="InterPro" id="IPR013154">
    <property type="entry name" value="ADH-like_N"/>
</dbReference>
<dbReference type="InterPro" id="IPR013149">
    <property type="entry name" value="ADH-like_C"/>
</dbReference>
<organism evidence="7">
    <name type="scientific">hydrothermal vent metagenome</name>
    <dbReference type="NCBI Taxonomy" id="652676"/>
    <lineage>
        <taxon>unclassified sequences</taxon>
        <taxon>metagenomes</taxon>
        <taxon>ecological metagenomes</taxon>
    </lineage>
</organism>
<dbReference type="EC" id="1.1.1.1" evidence="7"/>
<dbReference type="SMART" id="SM00829">
    <property type="entry name" value="PKS_ER"/>
    <property type="match status" value="1"/>
</dbReference>
<dbReference type="GO" id="GO:0004022">
    <property type="term" value="F:alcohol dehydrogenase (NAD+) activity"/>
    <property type="evidence" value="ECO:0007669"/>
    <property type="project" value="UniProtKB-EC"/>
</dbReference>
<keyword evidence="5" id="KW-0520">NAD</keyword>
<dbReference type="Pfam" id="PF08240">
    <property type="entry name" value="ADH_N"/>
    <property type="match status" value="1"/>
</dbReference>
<accession>A0A160VBM5</accession>
<dbReference type="GO" id="GO:0051903">
    <property type="term" value="F:S-(hydroxymethyl)glutathione dehydrogenase [NAD(P)+] activity"/>
    <property type="evidence" value="ECO:0007669"/>
    <property type="project" value="TreeGrafter"/>
</dbReference>
<gene>
    <name evidence="7" type="ORF">MGWOODY_Clf2119</name>
</gene>
<dbReference type="PANTHER" id="PTHR43880">
    <property type="entry name" value="ALCOHOL DEHYDROGENASE"/>
    <property type="match status" value="1"/>
</dbReference>
<dbReference type="PROSITE" id="PS00059">
    <property type="entry name" value="ADH_ZINC"/>
    <property type="match status" value="1"/>
</dbReference>
<dbReference type="InterPro" id="IPR020843">
    <property type="entry name" value="ER"/>
</dbReference>
<dbReference type="Gene3D" id="3.40.50.720">
    <property type="entry name" value="NAD(P)-binding Rossmann-like Domain"/>
    <property type="match status" value="1"/>
</dbReference>
<dbReference type="SUPFAM" id="SSF51735">
    <property type="entry name" value="NAD(P)-binding Rossmann-fold domains"/>
    <property type="match status" value="1"/>
</dbReference>
<dbReference type="CDD" id="cd08279">
    <property type="entry name" value="Zn_ADH_class_III"/>
    <property type="match status" value="1"/>
</dbReference>
<dbReference type="InterPro" id="IPR011032">
    <property type="entry name" value="GroES-like_sf"/>
</dbReference>
<evidence type="ECO:0000256" key="4">
    <source>
        <dbReference type="ARBA" id="ARBA00023002"/>
    </source>
</evidence>
<dbReference type="InterPro" id="IPR036291">
    <property type="entry name" value="NAD(P)-bd_dom_sf"/>
</dbReference>
<dbReference type="GO" id="GO:0046294">
    <property type="term" value="P:formaldehyde catabolic process"/>
    <property type="evidence" value="ECO:0007669"/>
    <property type="project" value="TreeGrafter"/>
</dbReference>
<dbReference type="Gene3D" id="3.90.180.10">
    <property type="entry name" value="Medium-chain alcohol dehydrogenases, catalytic domain"/>
    <property type="match status" value="1"/>
</dbReference>
<sequence length="362" mass="38842">MKAAVLYEKFRPLVVEDLELDGPKELEVLVKLTASGVCHSDLHYMKGDREHPMPVVLGHEGAGIVEEIGSGVTYARPGDHVVLSFVPTCGHCSYCVKGRQNLCEARYQLRGKMLDGTTRLRNGSQEVHHFNGLSTFGEYAVVPEDSLVKIREDAPLDRVALIGCGVPTGVGAVINTAKVKPGSSVVVIGAGGVGLNVIQGAVLAGAEAIIAVDIHGNKLEHALQFGATHLVNAATEELVEKVKDITRGEMADYAFEVIGSTDAINQALLTTKRGGTTVVVGVAPTGAELTIDPDFLHLDRVLMGCTYGSVYPRADMPMLIDLYMARRLKLDELISATVRLDQINDAFTALDQGEVARTIIRY</sequence>
<dbReference type="FunFam" id="3.40.50.720:FF:000003">
    <property type="entry name" value="S-(hydroxymethyl)glutathione dehydrogenase"/>
    <property type="match status" value="1"/>
</dbReference>
<dbReference type="AlphaFoldDB" id="A0A160VBM5"/>
<dbReference type="GO" id="GO:0008270">
    <property type="term" value="F:zinc ion binding"/>
    <property type="evidence" value="ECO:0007669"/>
    <property type="project" value="InterPro"/>
</dbReference>
<dbReference type="SUPFAM" id="SSF50129">
    <property type="entry name" value="GroES-like"/>
    <property type="match status" value="1"/>
</dbReference>